<proteinExistence type="predicted"/>
<evidence type="ECO:0000313" key="3">
    <source>
        <dbReference type="Proteomes" id="UP000201990"/>
    </source>
</evidence>
<evidence type="ECO:0000256" key="1">
    <source>
        <dbReference type="SAM" id="Phobius"/>
    </source>
</evidence>
<dbReference type="GeneID" id="28378433"/>
<dbReference type="EMBL" id="KU998251">
    <property type="protein sequence ID" value="ANA87207.1"/>
    <property type="molecule type" value="Genomic_DNA"/>
</dbReference>
<gene>
    <name evidence="2" type="primary">74</name>
    <name evidence="2" type="ORF">PBI_KATHERINEG_74</name>
</gene>
<keyword evidence="1" id="KW-0812">Transmembrane</keyword>
<reference evidence="2 3" key="1">
    <citation type="submission" date="2016-03" db="EMBL/GenBank/DDBJ databases">
        <authorList>
            <person name="Montgomery M.T."/>
            <person name="Guerrero C.A."/>
            <person name="Mavrich T.N."/>
            <person name="Pope W.H."/>
            <person name="Garlena R.A."/>
            <person name="Russell D.A."/>
            <person name="Jacobs-Sera D."/>
            <person name="Hendrix R.W."/>
            <person name="Hatfull G.F."/>
        </authorList>
    </citation>
    <scope>NUCLEOTIDE SEQUENCE [LARGE SCALE GENOMIC DNA]</scope>
</reference>
<dbReference type="KEGG" id="vg:28378433"/>
<accession>A0A166YED5</accession>
<keyword evidence="1" id="KW-0472">Membrane</keyword>
<evidence type="ECO:0008006" key="4">
    <source>
        <dbReference type="Google" id="ProtNLM"/>
    </source>
</evidence>
<protein>
    <recommendedName>
        <fullName evidence="4">Transmembrane Fragile-X-F protein</fullName>
    </recommendedName>
</protein>
<dbReference type="RefSeq" id="YP_009269094.1">
    <property type="nucleotide sequence ID" value="NC_030695.1"/>
</dbReference>
<evidence type="ECO:0000313" key="2">
    <source>
        <dbReference type="EMBL" id="ANA87207.1"/>
    </source>
</evidence>
<keyword evidence="1" id="KW-1133">Transmembrane helix</keyword>
<sequence>MLVTLLFLVFLVLKLISVIDWSWWWVTAPLWTVGILHVLWAAFLATIITRRTPVRRYPF</sequence>
<feature type="transmembrane region" description="Helical" evidence="1">
    <location>
        <begin position="28"/>
        <end position="48"/>
    </location>
</feature>
<dbReference type="Proteomes" id="UP000201990">
    <property type="component" value="Segment"/>
</dbReference>
<name>A0A166YED5_9CAUD</name>
<organism evidence="2 3">
    <name type="scientific">Gordonia phage KatherineG</name>
    <dbReference type="NCBI Taxonomy" id="1838070"/>
    <lineage>
        <taxon>Viruses</taxon>
        <taxon>Duplodnaviria</taxon>
        <taxon>Heunggongvirae</taxon>
        <taxon>Uroviricota</taxon>
        <taxon>Caudoviricetes</taxon>
        <taxon>Soupsvirus</taxon>
        <taxon>Soupsvirus soups</taxon>
    </lineage>
</organism>